<dbReference type="NCBIfam" id="NF004363">
    <property type="entry name" value="PRK05738.2-4"/>
    <property type="match status" value="1"/>
</dbReference>
<proteinExistence type="inferred from homology"/>
<dbReference type="AlphaFoldDB" id="A0A0E2B6H8"/>
<comment type="caution">
    <text evidence="5">The sequence shown here is derived from an EMBL/GenBank/DDBJ whole genome shotgun (WGS) entry which is preliminary data.</text>
</comment>
<dbReference type="GO" id="GO:1990904">
    <property type="term" value="C:ribonucleoprotein complex"/>
    <property type="evidence" value="ECO:0007669"/>
    <property type="project" value="UniProtKB-KW"/>
</dbReference>
<keyword evidence="4" id="KW-0694">RNA-binding</keyword>
<dbReference type="Gene3D" id="3.30.70.330">
    <property type="match status" value="1"/>
</dbReference>
<keyword evidence="2 4" id="KW-0689">Ribosomal protein</keyword>
<dbReference type="Proteomes" id="UP000006253">
    <property type="component" value="Unassembled WGS sequence"/>
</dbReference>
<dbReference type="HAMAP" id="MF_01369_B">
    <property type="entry name" value="Ribosomal_uL23_B"/>
    <property type="match status" value="1"/>
</dbReference>
<dbReference type="InterPro" id="IPR012677">
    <property type="entry name" value="Nucleotide-bd_a/b_plait_sf"/>
</dbReference>
<reference evidence="5 6" key="1">
    <citation type="submission" date="2012-10" db="EMBL/GenBank/DDBJ databases">
        <authorList>
            <person name="Harkins D.M."/>
            <person name="Durkin A.S."/>
            <person name="Brinkac L.M."/>
            <person name="Selengut J.D."/>
            <person name="Sanka R."/>
            <person name="DePew J."/>
            <person name="Purushe J."/>
            <person name="Peacock S.J."/>
            <person name="Thaipadungpanit J."/>
            <person name="Wuthiekanun V.W."/>
            <person name="Day N.P."/>
            <person name="Vinetz J.M."/>
            <person name="Sutton G.G."/>
            <person name="Nelson W.C."/>
            <person name="Fouts D.E."/>
        </authorList>
    </citation>
    <scope>NUCLEOTIDE SEQUENCE [LARGE SCALE GENOMIC DNA]</scope>
    <source>
        <strain evidence="5 6">H1</strain>
    </source>
</reference>
<evidence type="ECO:0000313" key="5">
    <source>
        <dbReference type="EMBL" id="EKO16454.1"/>
    </source>
</evidence>
<dbReference type="GO" id="GO:0005840">
    <property type="term" value="C:ribosome"/>
    <property type="evidence" value="ECO:0007669"/>
    <property type="project" value="UniProtKB-KW"/>
</dbReference>
<comment type="similarity">
    <text evidence="1 4">Belongs to the universal ribosomal protein uL23 family.</text>
</comment>
<comment type="function">
    <text evidence="4">One of the early assembly proteins it binds 23S rRNA. One of the proteins that surrounds the polypeptide exit tunnel on the outside of the ribosome. Forms the main docking site for trigger factor binding to the ribosome.</text>
</comment>
<organism evidence="5 6">
    <name type="scientific">Leptospira kirschneri str. H1</name>
    <dbReference type="NCBI Taxonomy" id="1049966"/>
    <lineage>
        <taxon>Bacteria</taxon>
        <taxon>Pseudomonadati</taxon>
        <taxon>Spirochaetota</taxon>
        <taxon>Spirochaetia</taxon>
        <taxon>Leptospirales</taxon>
        <taxon>Leptospiraceae</taxon>
        <taxon>Leptospira</taxon>
    </lineage>
</organism>
<dbReference type="InterPro" id="IPR013025">
    <property type="entry name" value="Ribosomal_uL23-like"/>
</dbReference>
<dbReference type="Pfam" id="PF00276">
    <property type="entry name" value="Ribosomal_L23"/>
    <property type="match status" value="1"/>
</dbReference>
<evidence type="ECO:0000313" key="6">
    <source>
        <dbReference type="Proteomes" id="UP000006253"/>
    </source>
</evidence>
<dbReference type="GO" id="GO:0006412">
    <property type="term" value="P:translation"/>
    <property type="evidence" value="ECO:0007669"/>
    <property type="project" value="UniProtKB-UniRule"/>
</dbReference>
<dbReference type="SUPFAM" id="SSF54189">
    <property type="entry name" value="Ribosomal proteins S24e, L23 and L15e"/>
    <property type="match status" value="1"/>
</dbReference>
<keyword evidence="4" id="KW-0699">rRNA-binding</keyword>
<comment type="subunit">
    <text evidence="4">Part of the 50S ribosomal subunit. Contacts protein L29, and trigger factor when it is bound to the ribosome.</text>
</comment>
<dbReference type="EMBL" id="AHMY02000025">
    <property type="protein sequence ID" value="EKO16454.1"/>
    <property type="molecule type" value="Genomic_DNA"/>
</dbReference>
<evidence type="ECO:0000256" key="3">
    <source>
        <dbReference type="ARBA" id="ARBA00023274"/>
    </source>
</evidence>
<dbReference type="GO" id="GO:0019843">
    <property type="term" value="F:rRNA binding"/>
    <property type="evidence" value="ECO:0007669"/>
    <property type="project" value="UniProtKB-UniRule"/>
</dbReference>
<evidence type="ECO:0000256" key="4">
    <source>
        <dbReference type="HAMAP-Rule" id="MF_01369"/>
    </source>
</evidence>
<dbReference type="NCBIfam" id="NF004369">
    <property type="entry name" value="PRK05738.3-5"/>
    <property type="match status" value="1"/>
</dbReference>
<evidence type="ECO:0000256" key="1">
    <source>
        <dbReference type="ARBA" id="ARBA00006700"/>
    </source>
</evidence>
<evidence type="ECO:0000256" key="2">
    <source>
        <dbReference type="ARBA" id="ARBA00022980"/>
    </source>
</evidence>
<dbReference type="RefSeq" id="WP_004751022.1">
    <property type="nucleotide sequence ID" value="NZ_AHMY02000025.1"/>
</dbReference>
<dbReference type="GO" id="GO:0003735">
    <property type="term" value="F:structural constituent of ribosome"/>
    <property type="evidence" value="ECO:0007669"/>
    <property type="project" value="InterPro"/>
</dbReference>
<keyword evidence="3 4" id="KW-0687">Ribonucleoprotein</keyword>
<protein>
    <recommendedName>
        <fullName evidence="4">Large ribosomal subunit protein uL23</fullName>
    </recommendedName>
</protein>
<gene>
    <name evidence="4 5" type="primary">rplW</name>
    <name evidence="5" type="ORF">LEP1GSC081_2905</name>
</gene>
<dbReference type="InterPro" id="IPR012678">
    <property type="entry name" value="Ribosomal_uL23/eL15/eS24_sf"/>
</dbReference>
<sequence length="104" mass="11816">MNLQDVILTPIVTEKSQDLETIGANSKKGTRMVKYTVKVHIDANKTLIKEAFKKIFKVTPSSVNVQVYRGKIKRFRNMPAPRPHWKKAVVTFRDGASIDFAKEA</sequence>
<accession>A0A0E2B6H8</accession>
<name>A0A0E2B6H8_9LEPT</name>